<feature type="region of interest" description="Disordered" evidence="2">
    <location>
        <begin position="1"/>
        <end position="24"/>
    </location>
</feature>
<comment type="caution">
    <text evidence="4">The sequence shown here is derived from an EMBL/GenBank/DDBJ whole genome shotgun (WGS) entry which is preliminary data.</text>
</comment>
<evidence type="ECO:0000313" key="4">
    <source>
        <dbReference type="EMBL" id="OZG64366.1"/>
    </source>
</evidence>
<dbReference type="EMBL" id="MWWZ01000016">
    <property type="protein sequence ID" value="OZG64366.1"/>
    <property type="molecule type" value="Genomic_DNA"/>
</dbReference>
<dbReference type="Pfam" id="PF00534">
    <property type="entry name" value="Glycos_transf_1"/>
    <property type="match status" value="1"/>
</dbReference>
<evidence type="ECO:0000256" key="1">
    <source>
        <dbReference type="ARBA" id="ARBA00022679"/>
    </source>
</evidence>
<evidence type="ECO:0000259" key="3">
    <source>
        <dbReference type="Pfam" id="PF00534"/>
    </source>
</evidence>
<dbReference type="GO" id="GO:0016757">
    <property type="term" value="F:glycosyltransferase activity"/>
    <property type="evidence" value="ECO:0007669"/>
    <property type="project" value="InterPro"/>
</dbReference>
<dbReference type="PANTHER" id="PTHR45947">
    <property type="entry name" value="SULFOQUINOVOSYL TRANSFERASE SQD2"/>
    <property type="match status" value="1"/>
</dbReference>
<gene>
    <name evidence="4" type="ORF">BEUL_2197</name>
</gene>
<dbReference type="InterPro" id="IPR001296">
    <property type="entry name" value="Glyco_trans_1"/>
</dbReference>
<feature type="domain" description="Glycosyl transferase family 1" evidence="3">
    <location>
        <begin position="228"/>
        <end position="399"/>
    </location>
</feature>
<proteinExistence type="predicted"/>
<sequence>MSATTIMAQSDKKNQASDKRTANNTADVSSVKRVCLITPGTLPVPATRGGAIETLVTLLMDVNENSHLIDLTVVSIFEPEAEKSASKYRFSKIVFIRNNNPIMAKLYRFLKRFLAKCIPSREWITDMYVSSVFRFLKRSKFDHIVFEGGNCKGYDAFRMIQDSEIIYHLHFNPEDRIDNRCFAKCLAVSGFVADSWCRECDPVSTVEVIHNGIDLSRFQREVTKDERDSVRAGLGFASDDFVVLYCGRIIEVKGVLELLEAIRRVDDAHVRLLIVGSPDFARSSHTSYLDRVQSLVDELGGRVVFTGYVPNEGVYRYSKSADMQVVPSLWEEAAGLVGVEAMAAGLPLVVTRSGGLQEYVPEECSIVVERDEGLVDSLAAAIRRLEGDRQLRERMSEAAVRQAARFSGESFYRAFVDAVGR</sequence>
<dbReference type="Proteomes" id="UP000216057">
    <property type="component" value="Unassembled WGS sequence"/>
</dbReference>
<dbReference type="OrthoDB" id="9810929at2"/>
<dbReference type="SUPFAM" id="SSF53756">
    <property type="entry name" value="UDP-Glycosyltransferase/glycogen phosphorylase"/>
    <property type="match status" value="1"/>
</dbReference>
<keyword evidence="1 4" id="KW-0808">Transferase</keyword>
<dbReference type="InterPro" id="IPR050194">
    <property type="entry name" value="Glycosyltransferase_grp1"/>
</dbReference>
<organism evidence="4 5">
    <name type="scientific">Bifidobacterium eulemuris</name>
    <dbReference type="NCBI Taxonomy" id="1765219"/>
    <lineage>
        <taxon>Bacteria</taxon>
        <taxon>Bacillati</taxon>
        <taxon>Actinomycetota</taxon>
        <taxon>Actinomycetes</taxon>
        <taxon>Bifidobacteriales</taxon>
        <taxon>Bifidobacteriaceae</taxon>
        <taxon>Bifidobacterium</taxon>
    </lineage>
</organism>
<dbReference type="Gene3D" id="3.40.50.2000">
    <property type="entry name" value="Glycogen Phosphorylase B"/>
    <property type="match status" value="2"/>
</dbReference>
<reference evidence="4 5" key="1">
    <citation type="journal article" date="2017" name="BMC Genomics">
        <title>Comparative genomic and phylogenomic analyses of the Bifidobacteriaceae family.</title>
        <authorList>
            <person name="Lugli G.A."/>
            <person name="Milani C."/>
            <person name="Turroni F."/>
            <person name="Duranti S."/>
            <person name="Mancabelli L."/>
            <person name="Mangifesta M."/>
            <person name="Ferrario C."/>
            <person name="Modesto M."/>
            <person name="Mattarelli P."/>
            <person name="Jiri K."/>
            <person name="van Sinderen D."/>
            <person name="Ventura M."/>
        </authorList>
    </citation>
    <scope>NUCLEOTIDE SEQUENCE [LARGE SCALE GENOMIC DNA]</scope>
    <source>
        <strain evidence="4 5">DSM 100216</strain>
    </source>
</reference>
<accession>A0A261G036</accession>
<evidence type="ECO:0000313" key="5">
    <source>
        <dbReference type="Proteomes" id="UP000216057"/>
    </source>
</evidence>
<dbReference type="CDD" id="cd03801">
    <property type="entry name" value="GT4_PimA-like"/>
    <property type="match status" value="1"/>
</dbReference>
<name>A0A261G036_9BIFI</name>
<protein>
    <submittedName>
        <fullName evidence="4">Glycosyltransferase, group 1 family protein</fullName>
    </submittedName>
</protein>
<dbReference type="AlphaFoldDB" id="A0A261G036"/>
<feature type="compositionally biased region" description="Basic and acidic residues" evidence="2">
    <location>
        <begin position="10"/>
        <end position="21"/>
    </location>
</feature>
<evidence type="ECO:0000256" key="2">
    <source>
        <dbReference type="SAM" id="MobiDB-lite"/>
    </source>
</evidence>
<dbReference type="PANTHER" id="PTHR45947:SF3">
    <property type="entry name" value="SULFOQUINOVOSYL TRANSFERASE SQD2"/>
    <property type="match status" value="1"/>
</dbReference>